<dbReference type="InterPro" id="IPR011006">
    <property type="entry name" value="CheY-like_superfamily"/>
</dbReference>
<keyword evidence="4" id="KW-0902">Two-component regulatory system</keyword>
<evidence type="ECO:0000256" key="1">
    <source>
        <dbReference type="ARBA" id="ARBA00004496"/>
    </source>
</evidence>
<evidence type="ECO:0000256" key="8">
    <source>
        <dbReference type="PROSITE-ProRule" id="PRU00169"/>
    </source>
</evidence>
<dbReference type="EMBL" id="FODJ01000002">
    <property type="protein sequence ID" value="SEN88845.1"/>
    <property type="molecule type" value="Genomic_DNA"/>
</dbReference>
<evidence type="ECO:0000256" key="2">
    <source>
        <dbReference type="ARBA" id="ARBA00022490"/>
    </source>
</evidence>
<keyword evidence="6" id="KW-0238">DNA-binding</keyword>
<gene>
    <name evidence="11" type="ORF">SAMN04488134_102198</name>
</gene>
<dbReference type="AlphaFoldDB" id="A0A1H8K7N8"/>
<name>A0A1H8K7N8_9BACI</name>
<dbReference type="STRING" id="872970.SAMN04488134_102198"/>
<dbReference type="SUPFAM" id="SSF46689">
    <property type="entry name" value="Homeodomain-like"/>
    <property type="match status" value="2"/>
</dbReference>
<evidence type="ECO:0000256" key="6">
    <source>
        <dbReference type="ARBA" id="ARBA00023125"/>
    </source>
</evidence>
<dbReference type="InterPro" id="IPR001789">
    <property type="entry name" value="Sig_transdc_resp-reg_receiver"/>
</dbReference>
<feature type="modified residue" description="4-aspartylphosphate" evidence="8">
    <location>
        <position position="55"/>
    </location>
</feature>
<dbReference type="SMART" id="SM00448">
    <property type="entry name" value="REC"/>
    <property type="match status" value="1"/>
</dbReference>
<dbReference type="Pfam" id="PF12833">
    <property type="entry name" value="HTH_18"/>
    <property type="match status" value="1"/>
</dbReference>
<dbReference type="GO" id="GO:0005737">
    <property type="term" value="C:cytoplasm"/>
    <property type="evidence" value="ECO:0007669"/>
    <property type="project" value="UniProtKB-SubCell"/>
</dbReference>
<keyword evidence="12" id="KW-1185">Reference proteome</keyword>
<dbReference type="GO" id="GO:0003700">
    <property type="term" value="F:DNA-binding transcription factor activity"/>
    <property type="evidence" value="ECO:0007669"/>
    <property type="project" value="InterPro"/>
</dbReference>
<dbReference type="SUPFAM" id="SSF52172">
    <property type="entry name" value="CheY-like"/>
    <property type="match status" value="1"/>
</dbReference>
<dbReference type="PANTHER" id="PTHR42713:SF3">
    <property type="entry name" value="TRANSCRIPTIONAL REGULATORY PROTEIN HPTR"/>
    <property type="match status" value="1"/>
</dbReference>
<accession>A0A1H8K7N8</accession>
<dbReference type="RefSeq" id="WP_091495415.1">
    <property type="nucleotide sequence ID" value="NZ_FODJ01000002.1"/>
</dbReference>
<dbReference type="PRINTS" id="PR00032">
    <property type="entry name" value="HTHARAC"/>
</dbReference>
<dbReference type="PROSITE" id="PS50110">
    <property type="entry name" value="RESPONSE_REGULATORY"/>
    <property type="match status" value="1"/>
</dbReference>
<organism evidence="11 12">
    <name type="scientific">Amphibacillus marinus</name>
    <dbReference type="NCBI Taxonomy" id="872970"/>
    <lineage>
        <taxon>Bacteria</taxon>
        <taxon>Bacillati</taxon>
        <taxon>Bacillota</taxon>
        <taxon>Bacilli</taxon>
        <taxon>Bacillales</taxon>
        <taxon>Bacillaceae</taxon>
        <taxon>Amphibacillus</taxon>
    </lineage>
</organism>
<dbReference type="CDD" id="cd17536">
    <property type="entry name" value="REC_YesN-like"/>
    <property type="match status" value="1"/>
</dbReference>
<dbReference type="PROSITE" id="PS00041">
    <property type="entry name" value="HTH_ARAC_FAMILY_1"/>
    <property type="match status" value="1"/>
</dbReference>
<dbReference type="GO" id="GO:0043565">
    <property type="term" value="F:sequence-specific DNA binding"/>
    <property type="evidence" value="ECO:0007669"/>
    <property type="project" value="InterPro"/>
</dbReference>
<dbReference type="Pfam" id="PF00072">
    <property type="entry name" value="Response_reg"/>
    <property type="match status" value="1"/>
</dbReference>
<evidence type="ECO:0000259" key="10">
    <source>
        <dbReference type="PROSITE" id="PS50110"/>
    </source>
</evidence>
<protein>
    <submittedName>
        <fullName evidence="11">Two component transcriptional regulator, AraC family</fullName>
    </submittedName>
</protein>
<dbReference type="OrthoDB" id="342399at2"/>
<dbReference type="PROSITE" id="PS01124">
    <property type="entry name" value="HTH_ARAC_FAMILY_2"/>
    <property type="match status" value="1"/>
</dbReference>
<feature type="domain" description="HTH araC/xylS-type" evidence="9">
    <location>
        <begin position="413"/>
        <end position="511"/>
    </location>
</feature>
<evidence type="ECO:0000256" key="7">
    <source>
        <dbReference type="ARBA" id="ARBA00023163"/>
    </source>
</evidence>
<keyword evidence="2" id="KW-0963">Cytoplasm</keyword>
<reference evidence="11 12" key="1">
    <citation type="submission" date="2016-10" db="EMBL/GenBank/DDBJ databases">
        <authorList>
            <person name="de Groot N.N."/>
        </authorList>
    </citation>
    <scope>NUCLEOTIDE SEQUENCE [LARGE SCALE GENOMIC DNA]</scope>
    <source>
        <strain evidence="11 12">CGMCC 1.10434</strain>
    </source>
</reference>
<keyword evidence="7" id="KW-0804">Transcription</keyword>
<dbReference type="PANTHER" id="PTHR42713">
    <property type="entry name" value="HISTIDINE KINASE-RELATED"/>
    <property type="match status" value="1"/>
</dbReference>
<dbReference type="InterPro" id="IPR051552">
    <property type="entry name" value="HptR"/>
</dbReference>
<dbReference type="Gene3D" id="3.40.50.2300">
    <property type="match status" value="1"/>
</dbReference>
<keyword evidence="3 8" id="KW-0597">Phosphoprotein</keyword>
<keyword evidence="5" id="KW-0805">Transcription regulation</keyword>
<dbReference type="GO" id="GO:0000160">
    <property type="term" value="P:phosphorelay signal transduction system"/>
    <property type="evidence" value="ECO:0007669"/>
    <property type="project" value="UniProtKB-KW"/>
</dbReference>
<evidence type="ECO:0000256" key="5">
    <source>
        <dbReference type="ARBA" id="ARBA00023015"/>
    </source>
</evidence>
<dbReference type="Proteomes" id="UP000199300">
    <property type="component" value="Unassembled WGS sequence"/>
</dbReference>
<evidence type="ECO:0000313" key="11">
    <source>
        <dbReference type="EMBL" id="SEN88845.1"/>
    </source>
</evidence>
<dbReference type="Gene3D" id="1.10.10.60">
    <property type="entry name" value="Homeodomain-like"/>
    <property type="match status" value="2"/>
</dbReference>
<evidence type="ECO:0000313" key="12">
    <source>
        <dbReference type="Proteomes" id="UP000199300"/>
    </source>
</evidence>
<evidence type="ECO:0000256" key="4">
    <source>
        <dbReference type="ARBA" id="ARBA00023012"/>
    </source>
</evidence>
<dbReference type="InterPro" id="IPR018060">
    <property type="entry name" value="HTH_AraC"/>
</dbReference>
<dbReference type="InterPro" id="IPR020449">
    <property type="entry name" value="Tscrpt_reg_AraC-type_HTH"/>
</dbReference>
<dbReference type="SMART" id="SM00342">
    <property type="entry name" value="HTH_ARAC"/>
    <property type="match status" value="1"/>
</dbReference>
<comment type="subcellular location">
    <subcellularLocation>
        <location evidence="1">Cytoplasm</location>
    </subcellularLocation>
</comment>
<sequence length="514" mass="59786">MDKIVIIDDEQFVRKGIIALVDWDKINYQVVGEASNGEDALDLILQKEPDVVLTDIRMPVYDGLKLIQYVKESVQKVPKFIILSGYNDFKYAQRAVRLGVNDFILKPVDREELEQTLLKLSPLIEQERVDEQANRRYINLELFQRIIAEREQPSVDELARLITQSNQLVCYVIIDIRDFVITEPFDKQINKALATFSGDPNIFVHAFEREGFGLILQQQHFSQHLNELSWFLLRMKNYIEQEIGKNVFVFAGEVGRGLNGIRDSYRTALVASKRRYSQLDDTPLMFNNHLASCEQEQKQLDPTLMQALLEKIEENEPEAIIAIIDQWVYEIQELGAPIDAIKLSVFQLERELKTTMQRVSEQGDSLEIIGSIIEAFNEKKTLKAFKENLTAYALEAGKVLCRLNKEKYNGEIYKVKRYINNYYHENLTLKKMANRFFMNPVYLGQLFKKTYGVYFKDYLLQVRIEKAKQILRQTDMRIYQVAEAVGFGSPDYFVTQFEKIEGSTPSKYRQGIIN</sequence>
<dbReference type="InterPro" id="IPR018062">
    <property type="entry name" value="HTH_AraC-typ_CS"/>
</dbReference>
<evidence type="ECO:0000259" key="9">
    <source>
        <dbReference type="PROSITE" id="PS01124"/>
    </source>
</evidence>
<evidence type="ECO:0000256" key="3">
    <source>
        <dbReference type="ARBA" id="ARBA00022553"/>
    </source>
</evidence>
<feature type="domain" description="Response regulatory" evidence="10">
    <location>
        <begin position="3"/>
        <end position="121"/>
    </location>
</feature>
<proteinExistence type="predicted"/>
<dbReference type="InterPro" id="IPR009057">
    <property type="entry name" value="Homeodomain-like_sf"/>
</dbReference>